<dbReference type="AlphaFoldDB" id="A0AA39X2V2"/>
<reference evidence="2" key="1">
    <citation type="submission" date="2023-06" db="EMBL/GenBank/DDBJ databases">
        <title>Genome-scale phylogeny and comparative genomics of the fungal order Sordariales.</title>
        <authorList>
            <consortium name="Lawrence Berkeley National Laboratory"/>
            <person name="Hensen N."/>
            <person name="Bonometti L."/>
            <person name="Westerberg I."/>
            <person name="Brannstrom I.O."/>
            <person name="Guillou S."/>
            <person name="Cros-Aarteil S."/>
            <person name="Calhoun S."/>
            <person name="Haridas S."/>
            <person name="Kuo A."/>
            <person name="Mondo S."/>
            <person name="Pangilinan J."/>
            <person name="Riley R."/>
            <person name="Labutti K."/>
            <person name="Andreopoulos B."/>
            <person name="Lipzen A."/>
            <person name="Chen C."/>
            <person name="Yanf M."/>
            <person name="Daum C."/>
            <person name="Ng V."/>
            <person name="Clum A."/>
            <person name="Steindorff A."/>
            <person name="Ohm R."/>
            <person name="Martin F."/>
            <person name="Silar P."/>
            <person name="Natvig D."/>
            <person name="Lalanne C."/>
            <person name="Gautier V."/>
            <person name="Ament-Velasquez S.L."/>
            <person name="Kruys A."/>
            <person name="Hutchinson M.I."/>
            <person name="Powell A.J."/>
            <person name="Barry K."/>
            <person name="Miller A.N."/>
            <person name="Grigoriev I.V."/>
            <person name="Debuchy R."/>
            <person name="Gladieux P."/>
            <person name="Thoren M.H."/>
            <person name="Johannesson H."/>
        </authorList>
    </citation>
    <scope>NUCLEOTIDE SEQUENCE</scope>
    <source>
        <strain evidence="2">CBS 606.72</strain>
    </source>
</reference>
<accession>A0AA39X2V2</accession>
<evidence type="ECO:0000313" key="3">
    <source>
        <dbReference type="Proteomes" id="UP001175000"/>
    </source>
</evidence>
<feature type="compositionally biased region" description="Gly residues" evidence="1">
    <location>
        <begin position="9"/>
        <end position="22"/>
    </location>
</feature>
<evidence type="ECO:0000256" key="1">
    <source>
        <dbReference type="SAM" id="MobiDB-lite"/>
    </source>
</evidence>
<keyword evidence="3" id="KW-1185">Reference proteome</keyword>
<evidence type="ECO:0000313" key="2">
    <source>
        <dbReference type="EMBL" id="KAK0626282.1"/>
    </source>
</evidence>
<comment type="caution">
    <text evidence="2">The sequence shown here is derived from an EMBL/GenBank/DDBJ whole genome shotgun (WGS) entry which is preliminary data.</text>
</comment>
<dbReference type="EMBL" id="JAULSU010000002">
    <property type="protein sequence ID" value="KAK0626282.1"/>
    <property type="molecule type" value="Genomic_DNA"/>
</dbReference>
<name>A0AA39X2V2_9PEZI</name>
<dbReference type="Proteomes" id="UP001175000">
    <property type="component" value="Unassembled WGS sequence"/>
</dbReference>
<sequence length="51" mass="5146">MDGEMVGDDQGGNKPGIDGGGAYLPAPRGSRFLRAGFSMGDVAVRETGDGC</sequence>
<organism evidence="2 3">
    <name type="scientific">Immersiella caudata</name>
    <dbReference type="NCBI Taxonomy" id="314043"/>
    <lineage>
        <taxon>Eukaryota</taxon>
        <taxon>Fungi</taxon>
        <taxon>Dikarya</taxon>
        <taxon>Ascomycota</taxon>
        <taxon>Pezizomycotina</taxon>
        <taxon>Sordariomycetes</taxon>
        <taxon>Sordariomycetidae</taxon>
        <taxon>Sordariales</taxon>
        <taxon>Lasiosphaeriaceae</taxon>
        <taxon>Immersiella</taxon>
    </lineage>
</organism>
<protein>
    <submittedName>
        <fullName evidence="2">Uncharacterized protein</fullName>
    </submittedName>
</protein>
<proteinExistence type="predicted"/>
<gene>
    <name evidence="2" type="ORF">B0T14DRAFT_509619</name>
</gene>
<feature type="region of interest" description="Disordered" evidence="1">
    <location>
        <begin position="1"/>
        <end position="25"/>
    </location>
</feature>